<feature type="domain" description="Replication protein A OB" evidence="3">
    <location>
        <begin position="136"/>
        <end position="206"/>
    </location>
</feature>
<dbReference type="InterPro" id="IPR012340">
    <property type="entry name" value="NA-bd_OB-fold"/>
</dbReference>
<dbReference type="EMBL" id="CP093345">
    <property type="protein sequence ID" value="WOG92812.1"/>
    <property type="molecule type" value="Genomic_DNA"/>
</dbReference>
<proteinExistence type="predicted"/>
<keyword evidence="5" id="KW-1185">Reference proteome</keyword>
<evidence type="ECO:0000256" key="1">
    <source>
        <dbReference type="ARBA" id="ARBA00023125"/>
    </source>
</evidence>
<gene>
    <name evidence="4" type="ORF">DCAR_0312088</name>
</gene>
<feature type="domain" description="Replication protein A 70 kDa DNA-binding subunit B/D first OB fold" evidence="2">
    <location>
        <begin position="6"/>
        <end position="109"/>
    </location>
</feature>
<dbReference type="InterPro" id="IPR031657">
    <property type="entry name" value="REPA_OB_2"/>
</dbReference>
<dbReference type="Gramene" id="KZN01880">
    <property type="protein sequence ID" value="KZN01880"/>
    <property type="gene ID" value="DCAR_010634"/>
</dbReference>
<evidence type="ECO:0000259" key="2">
    <source>
        <dbReference type="Pfam" id="PF02721"/>
    </source>
</evidence>
<keyword evidence="1" id="KW-0238">DNA-binding</keyword>
<evidence type="ECO:0000259" key="3">
    <source>
        <dbReference type="Pfam" id="PF16900"/>
    </source>
</evidence>
<dbReference type="Gene3D" id="2.40.50.140">
    <property type="entry name" value="Nucleic acid-binding proteins"/>
    <property type="match status" value="2"/>
</dbReference>
<dbReference type="Pfam" id="PF02721">
    <property type="entry name" value="DUF223"/>
    <property type="match status" value="1"/>
</dbReference>
<evidence type="ECO:0000313" key="5">
    <source>
        <dbReference type="Proteomes" id="UP000077755"/>
    </source>
</evidence>
<name>A0A169WAS6_DAUCS</name>
<dbReference type="AlphaFoldDB" id="A0A169WAS6"/>
<protein>
    <recommendedName>
        <fullName evidence="6">DUF223 domain-containing protein</fullName>
    </recommendedName>
</protein>
<sequence>MDNFPYQMISNLRPHTTTEWRLKVRVTRMWPKIDRRGETVGVNMIFVDELAGRIHAWIPAHSFNMLQNLFNEGETYDVRNFVVRPYGAMQTERCFRNDVYIQLYHMTQVVATGGVDYIPRHVFQFTDLPAITNAALQEDYLIDVIGIMEHVNPIMNYRNKYNQENSSITFTLNDMSISAEVTFYNELAQAFEQGIRDADEHPVILIISSCKSTFIRGEPNLSNLPPTRFFINHTHEAVDDFRNALRLADWHFH</sequence>
<dbReference type="PANTHER" id="PTHR47165:SF4">
    <property type="entry name" value="OS03G0429900 PROTEIN"/>
    <property type="match status" value="1"/>
</dbReference>
<dbReference type="Pfam" id="PF16900">
    <property type="entry name" value="REPA_OB_2"/>
    <property type="match status" value="1"/>
</dbReference>
<dbReference type="SUPFAM" id="SSF50249">
    <property type="entry name" value="Nucleic acid-binding proteins"/>
    <property type="match status" value="2"/>
</dbReference>
<dbReference type="Proteomes" id="UP000077755">
    <property type="component" value="Chromosome 3"/>
</dbReference>
<dbReference type="PANTHER" id="PTHR47165">
    <property type="entry name" value="OS03G0429900 PROTEIN"/>
    <property type="match status" value="1"/>
</dbReference>
<dbReference type="GO" id="GO:0003677">
    <property type="term" value="F:DNA binding"/>
    <property type="evidence" value="ECO:0007669"/>
    <property type="project" value="UniProtKB-KW"/>
</dbReference>
<dbReference type="InterPro" id="IPR003871">
    <property type="entry name" value="RFA1B/D_OB_1st"/>
</dbReference>
<accession>A0A169WAS6</accession>
<evidence type="ECO:0008006" key="6">
    <source>
        <dbReference type="Google" id="ProtNLM"/>
    </source>
</evidence>
<organism evidence="4 5">
    <name type="scientific">Daucus carota subsp. sativus</name>
    <name type="common">Carrot</name>
    <dbReference type="NCBI Taxonomy" id="79200"/>
    <lineage>
        <taxon>Eukaryota</taxon>
        <taxon>Viridiplantae</taxon>
        <taxon>Streptophyta</taxon>
        <taxon>Embryophyta</taxon>
        <taxon>Tracheophyta</taxon>
        <taxon>Spermatophyta</taxon>
        <taxon>Magnoliopsida</taxon>
        <taxon>eudicotyledons</taxon>
        <taxon>Gunneridae</taxon>
        <taxon>Pentapetalae</taxon>
        <taxon>asterids</taxon>
        <taxon>campanulids</taxon>
        <taxon>Apiales</taxon>
        <taxon>Apiaceae</taxon>
        <taxon>Apioideae</taxon>
        <taxon>Scandiceae</taxon>
        <taxon>Daucinae</taxon>
        <taxon>Daucus</taxon>
        <taxon>Daucus sect. Daucus</taxon>
    </lineage>
</organism>
<evidence type="ECO:0000313" key="4">
    <source>
        <dbReference type="EMBL" id="WOG92812.1"/>
    </source>
</evidence>
<reference evidence="4" key="1">
    <citation type="journal article" date="2016" name="Nat. Genet.">
        <title>A high-quality carrot genome assembly provides new insights into carotenoid accumulation and asterid genome evolution.</title>
        <authorList>
            <person name="Iorizzo M."/>
            <person name="Ellison S."/>
            <person name="Senalik D."/>
            <person name="Zeng P."/>
            <person name="Satapoomin P."/>
            <person name="Huang J."/>
            <person name="Bowman M."/>
            <person name="Iovene M."/>
            <person name="Sanseverino W."/>
            <person name="Cavagnaro P."/>
            <person name="Yildiz M."/>
            <person name="Macko-Podgorni A."/>
            <person name="Moranska E."/>
            <person name="Grzebelus E."/>
            <person name="Grzebelus D."/>
            <person name="Ashrafi H."/>
            <person name="Zheng Z."/>
            <person name="Cheng S."/>
            <person name="Spooner D."/>
            <person name="Van Deynze A."/>
            <person name="Simon P."/>
        </authorList>
    </citation>
    <scope>NUCLEOTIDE SEQUENCE</scope>
    <source>
        <tissue evidence="4">Leaf</tissue>
    </source>
</reference>
<reference evidence="4" key="2">
    <citation type="submission" date="2022-03" db="EMBL/GenBank/DDBJ databases">
        <title>Draft title - Genomic analysis of global carrot germplasm unveils the trajectory of domestication and the origin of high carotenoid orange carrot.</title>
        <authorList>
            <person name="Iorizzo M."/>
            <person name="Ellison S."/>
            <person name="Senalik D."/>
            <person name="Macko-Podgorni A."/>
            <person name="Grzebelus D."/>
            <person name="Bostan H."/>
            <person name="Rolling W."/>
            <person name="Curaba J."/>
            <person name="Simon P."/>
        </authorList>
    </citation>
    <scope>NUCLEOTIDE SEQUENCE</scope>
    <source>
        <tissue evidence="4">Leaf</tissue>
    </source>
</reference>